<name>A0AAV7PIV4_PLEWA</name>
<reference evidence="1" key="1">
    <citation type="journal article" date="2022" name="bioRxiv">
        <title>Sequencing and chromosome-scale assembly of the giantPleurodeles waltlgenome.</title>
        <authorList>
            <person name="Brown T."/>
            <person name="Elewa A."/>
            <person name="Iarovenko S."/>
            <person name="Subramanian E."/>
            <person name="Araus A.J."/>
            <person name="Petzold A."/>
            <person name="Susuki M."/>
            <person name="Suzuki K.-i.T."/>
            <person name="Hayashi T."/>
            <person name="Toyoda A."/>
            <person name="Oliveira C."/>
            <person name="Osipova E."/>
            <person name="Leigh N.D."/>
            <person name="Simon A."/>
            <person name="Yun M.H."/>
        </authorList>
    </citation>
    <scope>NUCLEOTIDE SEQUENCE</scope>
    <source>
        <strain evidence="1">20211129_DDA</strain>
        <tissue evidence="1">Liver</tissue>
    </source>
</reference>
<evidence type="ECO:0000313" key="2">
    <source>
        <dbReference type="Proteomes" id="UP001066276"/>
    </source>
</evidence>
<dbReference type="EMBL" id="JANPWB010000011">
    <property type="protein sequence ID" value="KAJ1127724.1"/>
    <property type="molecule type" value="Genomic_DNA"/>
</dbReference>
<protein>
    <submittedName>
        <fullName evidence="1">Uncharacterized protein</fullName>
    </submittedName>
</protein>
<proteinExistence type="predicted"/>
<gene>
    <name evidence="1" type="ORF">NDU88_006117</name>
</gene>
<dbReference type="AlphaFoldDB" id="A0AAV7PIV4"/>
<evidence type="ECO:0000313" key="1">
    <source>
        <dbReference type="EMBL" id="KAJ1127724.1"/>
    </source>
</evidence>
<comment type="caution">
    <text evidence="1">The sequence shown here is derived from an EMBL/GenBank/DDBJ whole genome shotgun (WGS) entry which is preliminary data.</text>
</comment>
<organism evidence="1 2">
    <name type="scientific">Pleurodeles waltl</name>
    <name type="common">Iberian ribbed newt</name>
    <dbReference type="NCBI Taxonomy" id="8319"/>
    <lineage>
        <taxon>Eukaryota</taxon>
        <taxon>Metazoa</taxon>
        <taxon>Chordata</taxon>
        <taxon>Craniata</taxon>
        <taxon>Vertebrata</taxon>
        <taxon>Euteleostomi</taxon>
        <taxon>Amphibia</taxon>
        <taxon>Batrachia</taxon>
        <taxon>Caudata</taxon>
        <taxon>Salamandroidea</taxon>
        <taxon>Salamandridae</taxon>
        <taxon>Pleurodelinae</taxon>
        <taxon>Pleurodeles</taxon>
    </lineage>
</organism>
<dbReference type="Proteomes" id="UP001066276">
    <property type="component" value="Chromosome 7"/>
</dbReference>
<accession>A0AAV7PIV4</accession>
<sequence>MQHTSHRVFPLGRWCTYCFIVLRDGDGPSASAAPHLPIVSTKTEVFAVKRSTGKLVPRESNLGAPQPIPAVMEDNRYAFTVPRWTQPTALGHAAKVSRHLCCIHALKCLEQVGSYRAAFHLAVIFQRSCL</sequence>
<keyword evidence="2" id="KW-1185">Reference proteome</keyword>